<feature type="compositionally biased region" description="Basic and acidic residues" evidence="1">
    <location>
        <begin position="120"/>
        <end position="136"/>
    </location>
</feature>
<feature type="region of interest" description="Disordered" evidence="1">
    <location>
        <begin position="42"/>
        <end position="167"/>
    </location>
</feature>
<comment type="caution">
    <text evidence="2">The sequence shown here is derived from an EMBL/GenBank/DDBJ whole genome shotgun (WGS) entry which is preliminary data.</text>
</comment>
<dbReference type="Proteomes" id="UP000320876">
    <property type="component" value="Unassembled WGS sequence"/>
</dbReference>
<evidence type="ECO:0000256" key="1">
    <source>
        <dbReference type="SAM" id="MobiDB-lite"/>
    </source>
</evidence>
<evidence type="ECO:0000313" key="3">
    <source>
        <dbReference type="Proteomes" id="UP000320876"/>
    </source>
</evidence>
<name>A0A542DPQ1_AMYCI</name>
<gene>
    <name evidence="2" type="ORF">FB471_4904</name>
</gene>
<feature type="compositionally biased region" description="Basic residues" evidence="1">
    <location>
        <begin position="74"/>
        <end position="87"/>
    </location>
</feature>
<protein>
    <submittedName>
        <fullName evidence="2">Uncharacterized protein</fullName>
    </submittedName>
</protein>
<keyword evidence="3" id="KW-1185">Reference proteome</keyword>
<dbReference type="EMBL" id="VFML01000001">
    <property type="protein sequence ID" value="TQJ05081.1"/>
    <property type="molecule type" value="Genomic_DNA"/>
</dbReference>
<dbReference type="AlphaFoldDB" id="A0A542DPQ1"/>
<accession>A0A542DPQ1</accession>
<evidence type="ECO:0000313" key="2">
    <source>
        <dbReference type="EMBL" id="TQJ05081.1"/>
    </source>
</evidence>
<organism evidence="2 3">
    <name type="scientific">Amycolatopsis cihanbeyliensis</name>
    <dbReference type="NCBI Taxonomy" id="1128664"/>
    <lineage>
        <taxon>Bacteria</taxon>
        <taxon>Bacillati</taxon>
        <taxon>Actinomycetota</taxon>
        <taxon>Actinomycetes</taxon>
        <taxon>Pseudonocardiales</taxon>
        <taxon>Pseudonocardiaceae</taxon>
        <taxon>Amycolatopsis</taxon>
    </lineage>
</organism>
<reference evidence="2 3" key="1">
    <citation type="submission" date="2019-06" db="EMBL/GenBank/DDBJ databases">
        <title>Sequencing the genomes of 1000 actinobacteria strains.</title>
        <authorList>
            <person name="Klenk H.-P."/>
        </authorList>
    </citation>
    <scope>NUCLEOTIDE SEQUENCE [LARGE SCALE GENOMIC DNA]</scope>
    <source>
        <strain evidence="2 3">DSM 45679</strain>
    </source>
</reference>
<proteinExistence type="predicted"/>
<sequence length="290" mass="31849">MQVIDTNKSRRGRAATSSVVHPLPLLAPRSYRRIVAGRARRATPFRGDTGPSVATGTLLRHHRRGVEHPPRRDTRGRRRPRRRRHSGRGPNAASGAPGDTDRRRTGSCPTWHATTAHDATSPDRCLRRRGAIHDLLRTTPKPRRLENAARSPRSSAPHRTPLRAQPRGRTPAVPLVLVPLVPPSAHPHMRRHANVSPPYSVHGTTEPSPHLFRAVLRPRVRTVAYRGSSAVSMTYAGPRAASADRSNNGPVSISRPMRTVRRQSAYGAVVRRECGVGTDALATGSGIVRW</sequence>